<evidence type="ECO:0000313" key="7">
    <source>
        <dbReference type="Proteomes" id="UP000515129"/>
    </source>
</evidence>
<gene>
    <name evidence="8" type="primary">pmela</name>
</gene>
<dbReference type="GO" id="GO:0005886">
    <property type="term" value="C:plasma membrane"/>
    <property type="evidence" value="ECO:0007669"/>
    <property type="project" value="TreeGrafter"/>
</dbReference>
<dbReference type="RefSeq" id="XP_026098078.1">
    <property type="nucleotide sequence ID" value="XM_026242293.1"/>
</dbReference>
<dbReference type="InterPro" id="IPR022409">
    <property type="entry name" value="PKD/Chitinase_dom"/>
</dbReference>
<dbReference type="OrthoDB" id="9939762at2759"/>
<accession>A0A6P6MNV0</accession>
<reference evidence="8" key="1">
    <citation type="submission" date="2025-08" db="UniProtKB">
        <authorList>
            <consortium name="RefSeq"/>
        </authorList>
    </citation>
    <scope>IDENTIFICATION</scope>
    <source>
        <strain evidence="8">Wakin</strain>
        <tissue evidence="8">Muscle</tissue>
    </source>
</reference>
<evidence type="ECO:0000256" key="5">
    <source>
        <dbReference type="SAM" id="SignalP"/>
    </source>
</evidence>
<evidence type="ECO:0000256" key="4">
    <source>
        <dbReference type="SAM" id="Phobius"/>
    </source>
</evidence>
<dbReference type="InterPro" id="IPR045219">
    <property type="entry name" value="PKAT"/>
</dbReference>
<proteinExistence type="inferred from homology"/>
<dbReference type="InterPro" id="IPR046846">
    <property type="entry name" value="PKAT_KLD"/>
</dbReference>
<dbReference type="InterPro" id="IPR013783">
    <property type="entry name" value="Ig-like_fold"/>
</dbReference>
<dbReference type="Pfam" id="PF00801">
    <property type="entry name" value="PKD"/>
    <property type="match status" value="1"/>
</dbReference>
<dbReference type="KEGG" id="caua:113069261"/>
<dbReference type="SUPFAM" id="SSF49299">
    <property type="entry name" value="PKD domain"/>
    <property type="match status" value="1"/>
</dbReference>
<dbReference type="InterPro" id="IPR000601">
    <property type="entry name" value="PKD_dom"/>
</dbReference>
<evidence type="ECO:0000313" key="8">
    <source>
        <dbReference type="RefSeq" id="XP_026098078.1"/>
    </source>
</evidence>
<sequence length="734" mass="78741">MHTMMMWGTLIVLILTFSPGALSQSRTRFAHYRSWNSQMYPVWRDGDPRYRDCWKGGEVAFEVRSDSPTLTGAKATFNIDVRFPQNQTVLPDGQVVWARNCTINGTSYTMGQTVYPESNIPQVWTGVFPDSTPFTKVSNKKPRFIYVWKTWGKYWQVADGPSSLLTIDTDSMPLGSYTMDIVIYHCRGKDKFVPLGYASTQFSIIDLIPFTVTLSQVGDINQGDQSFIQNRAVSFGINLHDPSHYLSGSDITFNWDFGDNSGALISRETTVTHTYLTTGSFRPQVVLMAAISTGCQLSPTPPATVVPPVPVSDEAMAVENIVLTVSPQSADVIPTAEEGVAADVTVVANDLAVSAIDTEAELDNTVQEVPTVAGDTAVAEADNTAAVMLATPAAVEAEPVTEVPVTDIAPEGEEIIINLAATVLPATPAAVVDTASVQTVIETVAPTGDAIIIITPEAVVTDIVASVLPTVEDIEAVNGTVAGVNEATEAITGLTSIPEATVSELDVELVAGTETTQAALVIAKRQAPEMPAETNCMIYRYGSFSTTLTVVQGIESVEIVEVNNVVILATELEQNAVDLTVTCQGSLPNQVCTVVSDADCTSPVQALQCNDVTPTSECQMVLRQFFNNSGTFCINVSLTNDVSLAVTSAKLSVAIDTNSSRNMAGTTLGVLVFICAVGAIAFSYKRFKEYHPLSDYNENSSFSSGRSSVPLMLWNLLSRRSTAESRPLLLGRVV</sequence>
<feature type="transmembrane region" description="Helical" evidence="4">
    <location>
        <begin position="663"/>
        <end position="684"/>
    </location>
</feature>
<keyword evidence="2" id="KW-0325">Glycoprotein</keyword>
<evidence type="ECO:0000256" key="1">
    <source>
        <dbReference type="ARBA" id="ARBA00022729"/>
    </source>
</evidence>
<dbReference type="PROSITE" id="PS50093">
    <property type="entry name" value="PKD"/>
    <property type="match status" value="1"/>
</dbReference>
<dbReference type="CTD" id="321239"/>
<feature type="chain" id="PRO_5027589070" evidence="5">
    <location>
        <begin position="24"/>
        <end position="734"/>
    </location>
</feature>
<comment type="similarity">
    <text evidence="3">Belongs to the PMEL/NMB family.</text>
</comment>
<dbReference type="AlphaFoldDB" id="A0A6P6MNV0"/>
<evidence type="ECO:0000256" key="3">
    <source>
        <dbReference type="ARBA" id="ARBA00025776"/>
    </source>
</evidence>
<dbReference type="Proteomes" id="UP000515129">
    <property type="component" value="Unplaced"/>
</dbReference>
<feature type="domain" description="PKD" evidence="6">
    <location>
        <begin position="247"/>
        <end position="281"/>
    </location>
</feature>
<keyword evidence="4" id="KW-0812">Transmembrane</keyword>
<protein>
    <submittedName>
        <fullName evidence="8">Premelanosome protein a</fullName>
    </submittedName>
</protein>
<dbReference type="GO" id="GO:0032438">
    <property type="term" value="P:melanosome organization"/>
    <property type="evidence" value="ECO:0007669"/>
    <property type="project" value="TreeGrafter"/>
</dbReference>
<keyword evidence="7" id="KW-1185">Reference proteome</keyword>
<dbReference type="PANTHER" id="PTHR11861">
    <property type="entry name" value="MELANOCYTE PROTEIN PMEL 17-RELATED"/>
    <property type="match status" value="1"/>
</dbReference>
<feature type="signal peptide" evidence="5">
    <location>
        <begin position="1"/>
        <end position="23"/>
    </location>
</feature>
<name>A0A6P6MNV0_CARAU</name>
<dbReference type="FunFam" id="2.60.40.10:FF:001512">
    <property type="entry name" value="Premelanosome protein a"/>
    <property type="match status" value="1"/>
</dbReference>
<dbReference type="InterPro" id="IPR059017">
    <property type="entry name" value="PMEL_NMB_N"/>
</dbReference>
<keyword evidence="4" id="KW-1133">Transmembrane helix</keyword>
<dbReference type="SMART" id="SM00089">
    <property type="entry name" value="PKD"/>
    <property type="match status" value="1"/>
</dbReference>
<keyword evidence="4" id="KW-0472">Membrane</keyword>
<dbReference type="Gene3D" id="2.60.40.10">
    <property type="entry name" value="Immunoglobulins"/>
    <property type="match status" value="1"/>
</dbReference>
<dbReference type="GO" id="GO:0042470">
    <property type="term" value="C:melanosome"/>
    <property type="evidence" value="ECO:0007669"/>
    <property type="project" value="TreeGrafter"/>
</dbReference>
<organism evidence="7 8">
    <name type="scientific">Carassius auratus</name>
    <name type="common">Goldfish</name>
    <dbReference type="NCBI Taxonomy" id="7957"/>
    <lineage>
        <taxon>Eukaryota</taxon>
        <taxon>Metazoa</taxon>
        <taxon>Chordata</taxon>
        <taxon>Craniata</taxon>
        <taxon>Vertebrata</taxon>
        <taxon>Euteleostomi</taxon>
        <taxon>Actinopterygii</taxon>
        <taxon>Neopterygii</taxon>
        <taxon>Teleostei</taxon>
        <taxon>Ostariophysi</taxon>
        <taxon>Cypriniformes</taxon>
        <taxon>Cyprinidae</taxon>
        <taxon>Cyprininae</taxon>
        <taxon>Carassius</taxon>
    </lineage>
</organism>
<dbReference type="Pfam" id="PF20433">
    <property type="entry name" value="PKAT_KLD"/>
    <property type="match status" value="1"/>
</dbReference>
<evidence type="ECO:0000259" key="6">
    <source>
        <dbReference type="PROSITE" id="PS50093"/>
    </source>
</evidence>
<dbReference type="Pfam" id="PF26141">
    <property type="entry name" value="PMEL_NMB_N"/>
    <property type="match status" value="1"/>
</dbReference>
<dbReference type="PANTHER" id="PTHR11861:SF1">
    <property type="entry name" value="MELANOCYTE PROTEIN PMEL"/>
    <property type="match status" value="1"/>
</dbReference>
<dbReference type="InterPro" id="IPR035986">
    <property type="entry name" value="PKD_dom_sf"/>
</dbReference>
<keyword evidence="1 5" id="KW-0732">Signal</keyword>
<evidence type="ECO:0000256" key="2">
    <source>
        <dbReference type="ARBA" id="ARBA00023180"/>
    </source>
</evidence>